<dbReference type="EC" id="1.14.15.3" evidence="13"/>
<dbReference type="InterPro" id="IPR033885">
    <property type="entry name" value="AlkB/XylM"/>
</dbReference>
<proteinExistence type="inferred from homology"/>
<evidence type="ECO:0000313" key="14">
    <source>
        <dbReference type="Proteomes" id="UP000283786"/>
    </source>
</evidence>
<evidence type="ECO:0000256" key="4">
    <source>
        <dbReference type="ARBA" id="ARBA00022519"/>
    </source>
</evidence>
<evidence type="ECO:0000256" key="2">
    <source>
        <dbReference type="ARBA" id="ARBA00010823"/>
    </source>
</evidence>
<keyword evidence="4" id="KW-0997">Cell inner membrane</keyword>
<evidence type="ECO:0000256" key="8">
    <source>
        <dbReference type="ARBA" id="ARBA00023002"/>
    </source>
</evidence>
<evidence type="ECO:0000259" key="12">
    <source>
        <dbReference type="Pfam" id="PF00487"/>
    </source>
</evidence>
<evidence type="ECO:0000256" key="9">
    <source>
        <dbReference type="ARBA" id="ARBA00023004"/>
    </source>
</evidence>
<keyword evidence="7" id="KW-1133">Transmembrane helix</keyword>
<dbReference type="GO" id="GO:0046872">
    <property type="term" value="F:metal ion binding"/>
    <property type="evidence" value="ECO:0007669"/>
    <property type="project" value="UniProtKB-KW"/>
</dbReference>
<evidence type="ECO:0000256" key="10">
    <source>
        <dbReference type="ARBA" id="ARBA00023033"/>
    </source>
</evidence>
<sequence>MTRFVLATCLPLPLLLAALVLGGVWGWIALAWLTLGVALMDRLLPEEWDNADPGQDFTAGSALSVGLALAHIGLVLLAIALLCGPRGVAGWSVLPCLLALATWTGQVTHPNAHELIHRPRRALRCLGRLLYGTMLFGHHASSHPKVHHIHVATPDDPNTARRGEGYWRYFPRAWIGSFRAGLAAERRDLTRAGRARWRTPYLGDLAVALTLCLLALLSGGATGLLLYLGLCLLFQNQVLLSDYVQHYGLERRQLATGRYEPTGLRHSWNAPQAASQAMMLNAPRHSDHHLHAQRLYPGLQLARETMPILPRSLPVMATLALWPGGWRRVMDPHLADWRRAGGAEPGRASPPG</sequence>
<accession>A0A418SEZ7</accession>
<evidence type="ECO:0000256" key="6">
    <source>
        <dbReference type="ARBA" id="ARBA00022723"/>
    </source>
</evidence>
<dbReference type="CDD" id="cd03512">
    <property type="entry name" value="Alkane-hydroxylase"/>
    <property type="match status" value="1"/>
</dbReference>
<keyword evidence="3" id="KW-1003">Cell membrane</keyword>
<dbReference type="KEGG" id="palw:PSAL_002440"/>
<keyword evidence="10 13" id="KW-0503">Monooxygenase</keyword>
<comment type="similarity">
    <text evidence="2">Belongs to the fatty acid desaturase type 1 family. AlkB subfamily.</text>
</comment>
<evidence type="ECO:0000256" key="7">
    <source>
        <dbReference type="ARBA" id="ARBA00022989"/>
    </source>
</evidence>
<evidence type="ECO:0000256" key="1">
    <source>
        <dbReference type="ARBA" id="ARBA00004429"/>
    </source>
</evidence>
<dbReference type="Proteomes" id="UP000283786">
    <property type="component" value="Chromosome"/>
</dbReference>
<keyword evidence="5" id="KW-0812">Transmembrane</keyword>
<evidence type="ECO:0000256" key="3">
    <source>
        <dbReference type="ARBA" id="ARBA00022475"/>
    </source>
</evidence>
<dbReference type="GO" id="GO:0004497">
    <property type="term" value="F:monooxygenase activity"/>
    <property type="evidence" value="ECO:0007669"/>
    <property type="project" value="UniProtKB-KW"/>
</dbReference>
<dbReference type="InterPro" id="IPR005804">
    <property type="entry name" value="FA_desaturase_dom"/>
</dbReference>
<dbReference type="RefSeq" id="WP_119839813.1">
    <property type="nucleotide sequence ID" value="NZ_CP060436.1"/>
</dbReference>
<keyword evidence="11" id="KW-0472">Membrane</keyword>
<dbReference type="OrthoDB" id="4759734at2"/>
<organism evidence="13 14">
    <name type="scientific">Pseudooceanicola algae</name>
    <dbReference type="NCBI Taxonomy" id="1537215"/>
    <lineage>
        <taxon>Bacteria</taxon>
        <taxon>Pseudomonadati</taxon>
        <taxon>Pseudomonadota</taxon>
        <taxon>Alphaproteobacteria</taxon>
        <taxon>Rhodobacterales</taxon>
        <taxon>Paracoccaceae</taxon>
        <taxon>Pseudooceanicola</taxon>
    </lineage>
</organism>
<evidence type="ECO:0000313" key="13">
    <source>
        <dbReference type="EMBL" id="QPM89035.1"/>
    </source>
</evidence>
<evidence type="ECO:0000256" key="11">
    <source>
        <dbReference type="ARBA" id="ARBA00023136"/>
    </source>
</evidence>
<gene>
    <name evidence="13" type="primary">alkB2_1</name>
    <name evidence="13" type="ORF">PSAL_002440</name>
</gene>
<dbReference type="PANTHER" id="PTHR38674">
    <property type="entry name" value="ALKANE 1-MONOOXYGENASE 1"/>
    <property type="match status" value="1"/>
</dbReference>
<reference evidence="13 14" key="1">
    <citation type="submission" date="2020-08" db="EMBL/GenBank/DDBJ databases">
        <title>Genome sequence of Rhodobacteraceae bacterium Lw-13e.</title>
        <authorList>
            <person name="Poehlein A."/>
            <person name="Wolter L."/>
            <person name="Daniel R."/>
            <person name="Brinkhoff T."/>
        </authorList>
    </citation>
    <scope>NUCLEOTIDE SEQUENCE [LARGE SCALE GENOMIC DNA]</scope>
    <source>
        <strain evidence="13 14">Lw-13e</strain>
    </source>
</reference>
<name>A0A418SEZ7_9RHOB</name>
<dbReference type="AlphaFoldDB" id="A0A418SEZ7"/>
<dbReference type="PANTHER" id="PTHR38674:SF1">
    <property type="entry name" value="ALKANE 1-MONOOXYGENASE 1"/>
    <property type="match status" value="1"/>
</dbReference>
<keyword evidence="8 13" id="KW-0560">Oxidoreductase</keyword>
<keyword evidence="6" id="KW-0479">Metal-binding</keyword>
<dbReference type="EMBL" id="CP060436">
    <property type="protein sequence ID" value="QPM89035.1"/>
    <property type="molecule type" value="Genomic_DNA"/>
</dbReference>
<protein>
    <submittedName>
        <fullName evidence="13">Alkane 1-monooxygenase 2</fullName>
        <ecNumber evidence="13">1.14.15.3</ecNumber>
    </submittedName>
</protein>
<dbReference type="Pfam" id="PF00487">
    <property type="entry name" value="FA_desaturase"/>
    <property type="match status" value="1"/>
</dbReference>
<feature type="domain" description="Fatty acid desaturase" evidence="12">
    <location>
        <begin position="90"/>
        <end position="316"/>
    </location>
</feature>
<keyword evidence="9" id="KW-0408">Iron</keyword>
<dbReference type="GO" id="GO:0005886">
    <property type="term" value="C:plasma membrane"/>
    <property type="evidence" value="ECO:0007669"/>
    <property type="project" value="UniProtKB-SubCell"/>
</dbReference>
<evidence type="ECO:0000256" key="5">
    <source>
        <dbReference type="ARBA" id="ARBA00022692"/>
    </source>
</evidence>
<dbReference type="GO" id="GO:0006629">
    <property type="term" value="P:lipid metabolic process"/>
    <property type="evidence" value="ECO:0007669"/>
    <property type="project" value="InterPro"/>
</dbReference>
<keyword evidence="14" id="KW-1185">Reference proteome</keyword>
<comment type="subcellular location">
    <subcellularLocation>
        <location evidence="1">Cell inner membrane</location>
        <topology evidence="1">Multi-pass membrane protein</topology>
    </subcellularLocation>
</comment>